<feature type="domain" description="C2 NT-type" evidence="3">
    <location>
        <begin position="6"/>
        <end position="141"/>
    </location>
</feature>
<feature type="coiled-coil region" evidence="1">
    <location>
        <begin position="812"/>
        <end position="895"/>
    </location>
</feature>
<evidence type="ECO:0000259" key="3">
    <source>
        <dbReference type="PROSITE" id="PS51840"/>
    </source>
</evidence>
<protein>
    <recommendedName>
        <fullName evidence="3">C2 NT-type domain-containing protein</fullName>
    </recommendedName>
</protein>
<sequence length="1481" mass="170972">MFRSARWRSDKNRVKAVFKLHFHATQVFQSGMDALVLSIVPGDIGKPTTKLEKAAVRDGTCRWDNPVYETVKFVQEAKTGKISDRIYHFLVSTGLPKASSIGEVSVNFADYVETTKPCSVSLPVRISHCDAVLHVSIQRLQENGDRREEDECEDSKLKFNDRSSRNQLNNGDTDETSKSYSSEDVSAKAIVNRAELSSNYRTSSGSDMTLSSSDDSSGLDTPREIGTRKKNIHLNTKGFLPDPVLHNASESQNLALNASTSMHDAHQRSHWDWSTGSDHRLSTDDATYGSHHNSLLRESSQQQQPSPLEIESLKAEVAALARQVEVSDLELQNLRKQIMKECKRGQDLTKEIVVLKGERDAFKTECDSLRSFQKRMEEAKVRNRSQFEGGDLHALVEEIREELDYEKDLNANLRLQLKKMQESNAELVLAVQDLDEMLEQKNSHMCNHSYANDRDKISAEKKMNLSKCETDDDDDEEQKALEELVKEHTEAKETHLLEKKIVDLYGEIEMYRRDKDELEMQMEQLALDYEILKQENHGLAYKLEQSELQDQLKMQYECSSSPSAMNDIEIHIKNLENQLKEQSEDFTNSLATIKALETHIRKLEEQMEKQTQGFEADLEAVTRDKVEQEQRAIQAEEALRKTRLKNAKTAERLQEEFRRLSTQMTTTFDANEKATMKALTEASEMRAQKRVQEEQLHKVKEELESTTAEYEVKLNQLSNQVDTMKGQIQQMLLEIEDKSKQLESQKKHEEQVSRDFSNEIGLLKSEIGKLNMEISCLLEQVEDKEILRTDLELMKKSVEEFEALLQKGTVERNELLATIELLKKDAEESLNELNRMIHLKDEKETEVRELQSELEDVRAQYNDLKLSFSKDEVEKEKLLKQVFQLKAELKKKDDALISSEKRFRESSARAQLIDGTKNILKNKKTASVPQNSKEIATMREKIKTLEGLIQTKETTLETSKTSFLQKEKELQTKIEELEKKVDEFNRSIALQKVVEDRSFSSSNEISGELTSLKERNKSMESELKEMQERYLEMSLNFAEVEGERQKLVMTRAIQAEEALRKTRLKNAKTAERLQEEFRRLSTQMTTTFDANEKATMKALTEASEMRAQKRVQEEQLHKVKEELESTTAEYEVKLNQLSNQVDTMKGQIQQMLLEIEDKSKQLESQKKHEEQVSRDFSNEIGLLKSEIGKLNMEISCLLEQVEDKEILRTDLELMKKSVEEFEALLQKGTVERNELLATIELLKKDAEESLNELNRMIHLKDEKETEVRELQSELEDVRAQYNDLKLSFSKDEVEKEKLLKQVFQLKAELKKKDDALISSEKRFRESSARAQLIDGTKNILKNKKTASVPQNSKEIATMREKIKTLEGLIQTKETTLETSKTSFLQKEKELQTKIEELEKKVDEFNRSIALQKVVEDRSFSSSNEISGELTSLKERNKSMESELKEMQERYLEMSLNFAEVEGERQKLVMTVRNLKSTQRGQ</sequence>
<dbReference type="PROSITE" id="PS51840">
    <property type="entry name" value="C2_NT"/>
    <property type="match status" value="1"/>
</dbReference>
<evidence type="ECO:0000313" key="4">
    <source>
        <dbReference type="EMBL" id="QCD91647.1"/>
    </source>
</evidence>
<feature type="compositionally biased region" description="Basic and acidic residues" evidence="2">
    <location>
        <begin position="143"/>
        <end position="164"/>
    </location>
</feature>
<feature type="region of interest" description="Disordered" evidence="2">
    <location>
        <begin position="143"/>
        <end position="186"/>
    </location>
</feature>
<keyword evidence="5" id="KW-1185">Reference proteome</keyword>
<feature type="region of interest" description="Disordered" evidence="2">
    <location>
        <begin position="282"/>
        <end position="307"/>
    </location>
</feature>
<proteinExistence type="predicted"/>
<dbReference type="PANTHER" id="PTHR34452">
    <property type="entry name" value="MYOSIN HEAVY CHAIN-RELATED PROTEIN"/>
    <property type="match status" value="1"/>
</dbReference>
<feature type="coiled-coil region" evidence="1">
    <location>
        <begin position="396"/>
        <end position="440"/>
    </location>
</feature>
<dbReference type="Pfam" id="PF10358">
    <property type="entry name" value="NT-C2"/>
    <property type="match status" value="1"/>
</dbReference>
<feature type="coiled-coil region" evidence="1">
    <location>
        <begin position="1380"/>
        <end position="1463"/>
    </location>
</feature>
<accession>A0A4D6LSX4</accession>
<feature type="coiled-coil region" evidence="1">
    <location>
        <begin position="474"/>
        <end position="535"/>
    </location>
</feature>
<dbReference type="InterPro" id="IPR019448">
    <property type="entry name" value="NT-C2"/>
</dbReference>
<name>A0A4D6LSX4_VIGUN</name>
<feature type="coiled-coil region" evidence="1">
    <location>
        <begin position="960"/>
        <end position="1043"/>
    </location>
</feature>
<dbReference type="Proteomes" id="UP000501690">
    <property type="component" value="Linkage Group LG4"/>
</dbReference>
<reference evidence="4 5" key="1">
    <citation type="submission" date="2019-04" db="EMBL/GenBank/DDBJ databases">
        <title>An improved genome assembly and genetic linkage map for asparagus bean, Vigna unguiculata ssp. sesquipedialis.</title>
        <authorList>
            <person name="Xia Q."/>
            <person name="Zhang R."/>
            <person name="Dong Y."/>
        </authorList>
    </citation>
    <scope>NUCLEOTIDE SEQUENCE [LARGE SCALE GENOMIC DNA]</scope>
    <source>
        <tissue evidence="4">Leaf</tissue>
    </source>
</reference>
<feature type="coiled-coil region" evidence="1">
    <location>
        <begin position="310"/>
        <end position="337"/>
    </location>
</feature>
<dbReference type="PANTHER" id="PTHR34452:SF7">
    <property type="entry name" value="MYOSIN HEAVY CHAIN-RELATED PROTEIN"/>
    <property type="match status" value="1"/>
</dbReference>
<evidence type="ECO:0000256" key="1">
    <source>
        <dbReference type="SAM" id="Coils"/>
    </source>
</evidence>
<feature type="coiled-coil region" evidence="1">
    <location>
        <begin position="682"/>
        <end position="752"/>
    </location>
</feature>
<feature type="compositionally biased region" description="Low complexity" evidence="2">
    <location>
        <begin position="202"/>
        <end position="220"/>
    </location>
</feature>
<evidence type="ECO:0000256" key="2">
    <source>
        <dbReference type="SAM" id="MobiDB-lite"/>
    </source>
</evidence>
<feature type="compositionally biased region" description="Low complexity" evidence="2">
    <location>
        <begin position="296"/>
        <end position="307"/>
    </location>
</feature>
<evidence type="ECO:0000313" key="5">
    <source>
        <dbReference type="Proteomes" id="UP000501690"/>
    </source>
</evidence>
<feature type="region of interest" description="Disordered" evidence="2">
    <location>
        <begin position="200"/>
        <end position="232"/>
    </location>
</feature>
<dbReference type="EMBL" id="CP039348">
    <property type="protein sequence ID" value="QCD91647.1"/>
    <property type="molecule type" value="Genomic_DNA"/>
</dbReference>
<feature type="coiled-coil region" evidence="1">
    <location>
        <begin position="1102"/>
        <end position="1172"/>
    </location>
</feature>
<feature type="coiled-coil region" evidence="1">
    <location>
        <begin position="565"/>
        <end position="645"/>
    </location>
</feature>
<organism evidence="4 5">
    <name type="scientific">Vigna unguiculata</name>
    <name type="common">Cowpea</name>
    <dbReference type="NCBI Taxonomy" id="3917"/>
    <lineage>
        <taxon>Eukaryota</taxon>
        <taxon>Viridiplantae</taxon>
        <taxon>Streptophyta</taxon>
        <taxon>Embryophyta</taxon>
        <taxon>Tracheophyta</taxon>
        <taxon>Spermatophyta</taxon>
        <taxon>Magnoliopsida</taxon>
        <taxon>eudicotyledons</taxon>
        <taxon>Gunneridae</taxon>
        <taxon>Pentapetalae</taxon>
        <taxon>rosids</taxon>
        <taxon>fabids</taxon>
        <taxon>Fabales</taxon>
        <taxon>Fabaceae</taxon>
        <taxon>Papilionoideae</taxon>
        <taxon>50 kb inversion clade</taxon>
        <taxon>NPAAA clade</taxon>
        <taxon>indigoferoid/millettioid clade</taxon>
        <taxon>Phaseoleae</taxon>
        <taxon>Vigna</taxon>
    </lineage>
</organism>
<gene>
    <name evidence="4" type="ORF">DEO72_LG4g2614</name>
</gene>
<feature type="coiled-coil region" evidence="1">
    <location>
        <begin position="1232"/>
        <end position="1315"/>
    </location>
</feature>
<keyword evidence="1" id="KW-0175">Coiled coil</keyword>